<organism evidence="8 9">
    <name type="scientific">Synchytrium microbalum</name>
    <dbReference type="NCBI Taxonomy" id="1806994"/>
    <lineage>
        <taxon>Eukaryota</taxon>
        <taxon>Fungi</taxon>
        <taxon>Fungi incertae sedis</taxon>
        <taxon>Chytridiomycota</taxon>
        <taxon>Chytridiomycota incertae sedis</taxon>
        <taxon>Chytridiomycetes</taxon>
        <taxon>Synchytriales</taxon>
        <taxon>Synchytriaceae</taxon>
        <taxon>Synchytrium</taxon>
    </lineage>
</organism>
<keyword evidence="6" id="KW-0812">Transmembrane</keyword>
<dbReference type="SUPFAM" id="SSF56112">
    <property type="entry name" value="Protein kinase-like (PK-like)"/>
    <property type="match status" value="1"/>
</dbReference>
<feature type="transmembrane region" description="Helical" evidence="6">
    <location>
        <begin position="610"/>
        <end position="631"/>
    </location>
</feature>
<dbReference type="RefSeq" id="XP_031021976.1">
    <property type="nucleotide sequence ID" value="XM_031172048.1"/>
</dbReference>
<keyword evidence="6" id="KW-1133">Transmembrane helix</keyword>
<feature type="binding site" evidence="4">
    <location>
        <position position="235"/>
    </location>
    <ligand>
        <name>ATP</name>
        <dbReference type="ChEBI" id="CHEBI:30616"/>
    </ligand>
</feature>
<evidence type="ECO:0000256" key="3">
    <source>
        <dbReference type="ARBA" id="ARBA00022840"/>
    </source>
</evidence>
<dbReference type="PROSITE" id="PS00107">
    <property type="entry name" value="PROTEIN_KINASE_ATP"/>
    <property type="match status" value="1"/>
</dbReference>
<dbReference type="GO" id="GO:0016491">
    <property type="term" value="F:oxidoreductase activity"/>
    <property type="evidence" value="ECO:0007669"/>
    <property type="project" value="InterPro"/>
</dbReference>
<evidence type="ECO:0000256" key="5">
    <source>
        <dbReference type="SAM" id="MobiDB-lite"/>
    </source>
</evidence>
<gene>
    <name evidence="8" type="ORF">SmJEL517_g06122</name>
</gene>
<comment type="caution">
    <text evidence="8">The sequence shown here is derived from an EMBL/GenBank/DDBJ whole genome shotgun (WGS) entry which is preliminary data.</text>
</comment>
<dbReference type="SUPFAM" id="SSF47240">
    <property type="entry name" value="Ferritin-like"/>
    <property type="match status" value="1"/>
</dbReference>
<dbReference type="InterPro" id="IPR000719">
    <property type="entry name" value="Prot_kinase_dom"/>
</dbReference>
<dbReference type="OrthoDB" id="10248373at2759"/>
<proteinExistence type="inferred from homology"/>
<dbReference type="SMART" id="SM00220">
    <property type="entry name" value="S_TKc"/>
    <property type="match status" value="1"/>
</dbReference>
<evidence type="ECO:0000259" key="7">
    <source>
        <dbReference type="PROSITE" id="PS50011"/>
    </source>
</evidence>
<dbReference type="Pfam" id="PF00268">
    <property type="entry name" value="Ribonuc_red_sm"/>
    <property type="match status" value="1"/>
</dbReference>
<keyword evidence="9" id="KW-1185">Reference proteome</keyword>
<dbReference type="InterPro" id="IPR017441">
    <property type="entry name" value="Protein_kinase_ATP_BS"/>
</dbReference>
<dbReference type="GO" id="GO:0005524">
    <property type="term" value="F:ATP binding"/>
    <property type="evidence" value="ECO:0007669"/>
    <property type="project" value="UniProtKB-UniRule"/>
</dbReference>
<dbReference type="InterPro" id="IPR012348">
    <property type="entry name" value="RNR-like"/>
</dbReference>
<dbReference type="PROSITE" id="PS50011">
    <property type="entry name" value="PROTEIN_KINASE_DOM"/>
    <property type="match status" value="1"/>
</dbReference>
<dbReference type="PROSITE" id="PS00368">
    <property type="entry name" value="RIBORED_SMALL"/>
    <property type="match status" value="1"/>
</dbReference>
<dbReference type="FunFam" id="1.10.510.10:FF:000571">
    <property type="entry name" value="Maternal embryonic leucine zipper kinase"/>
    <property type="match status" value="1"/>
</dbReference>
<evidence type="ECO:0000256" key="1">
    <source>
        <dbReference type="ARBA" id="ARBA00009303"/>
    </source>
</evidence>
<dbReference type="InterPro" id="IPR030475">
    <property type="entry name" value="RNR_small_AS"/>
</dbReference>
<evidence type="ECO:0000313" key="9">
    <source>
        <dbReference type="Proteomes" id="UP000319731"/>
    </source>
</evidence>
<dbReference type="InterPro" id="IPR011009">
    <property type="entry name" value="Kinase-like_dom_sf"/>
</dbReference>
<feature type="compositionally biased region" description="Basic and acidic residues" evidence="5">
    <location>
        <begin position="36"/>
        <end position="48"/>
    </location>
</feature>
<feature type="region of interest" description="Disordered" evidence="5">
    <location>
        <begin position="33"/>
        <end position="64"/>
    </location>
</feature>
<evidence type="ECO:0000313" key="8">
    <source>
        <dbReference type="EMBL" id="TPX30285.1"/>
    </source>
</evidence>
<feature type="domain" description="Protein kinase" evidence="7">
    <location>
        <begin position="206"/>
        <end position="465"/>
    </location>
</feature>
<dbReference type="PANTHER" id="PTHR23409">
    <property type="entry name" value="RIBONUCLEOSIDE-DIPHOSPHATE REDUCTASE SMALL CHAIN"/>
    <property type="match status" value="1"/>
</dbReference>
<name>A0A507BY69_9FUNG</name>
<dbReference type="AlphaFoldDB" id="A0A507BY69"/>
<dbReference type="GO" id="GO:0009263">
    <property type="term" value="P:deoxyribonucleotide biosynthetic process"/>
    <property type="evidence" value="ECO:0007669"/>
    <property type="project" value="InterPro"/>
</dbReference>
<sequence length="774" mass="86818">MPVLSDNVFLQVLLVLFVIWLIYLIVASSQEGWETDGPKSLDDTDKLADPACPSGDNWKPMRDPHKFPYGRFTPTGETPIGGIPSLPQITNTSVAPAWDPAADTQAAPFQAAPAGMPAASDCSPACANVDYNQIFSKTGLQPSDLIPGISPEVASFAGEADPSQNGNFLVTEWSAGLPTLSLPSRYNSLDLRAVPPNPQTPLLLRYQICLLLGQGGFGQVYLGQRHADRQTVAIKCIYRKQICDWSRDPDLGVVPLEVFMIKNLSHPNIIEFVDYFNDDLDACVYLITTVHGCMWSCPTASGRDLYAFIESRGGICENEAKVIFRQLLQVVHHLDTRGIVHRDLKDENILIDENLHIKVIDFGSAAFVGKPFNHYRGTIQYASPEVLQSQCYHGPELEIWNLGCILYIMLTGELPFDNAAQAIQGDIQCPRCPISDHCQDLLVRLLHPNKQFRPDLREVERHEVALFPIVHTDVWNLYKKAEASFWTAEEVDLARDLPHWKDRLHDDERLFIETVLAFFAASDGIVNENLVNRFSNDVAIPEAKCFYAFQIAMENVHAEMYSLLIETYVQDPERKSFLFDAIETLPCVKKKAQWALKWIEDREASFASRLVAFAAVEGIFFSGAFAAIFWLKKRGLMPGLTFSNELISRDEGLHCTAACLLYSKLQSKLSAETVTAIIVEAVGIEQEFLTDALPVRLIGMNADLMRQYIEFVADRLLVDLGCNKHYGCENPFDFMEMISLQGKTNFFEKRVGEYAKAGVGQWQVHKVFTLDEDF</sequence>
<dbReference type="CDD" id="cd01049">
    <property type="entry name" value="RNRR2"/>
    <property type="match status" value="1"/>
</dbReference>
<evidence type="ECO:0000256" key="2">
    <source>
        <dbReference type="ARBA" id="ARBA00022741"/>
    </source>
</evidence>
<dbReference type="Proteomes" id="UP000319731">
    <property type="component" value="Unassembled WGS sequence"/>
</dbReference>
<dbReference type="InterPro" id="IPR009078">
    <property type="entry name" value="Ferritin-like_SF"/>
</dbReference>
<dbReference type="GeneID" id="42007345"/>
<dbReference type="Pfam" id="PF00069">
    <property type="entry name" value="Pkinase"/>
    <property type="match status" value="1"/>
</dbReference>
<evidence type="ECO:0000256" key="4">
    <source>
        <dbReference type="PROSITE-ProRule" id="PRU10141"/>
    </source>
</evidence>
<evidence type="ECO:0000256" key="6">
    <source>
        <dbReference type="SAM" id="Phobius"/>
    </source>
</evidence>
<dbReference type="Gene3D" id="1.10.620.20">
    <property type="entry name" value="Ribonucleotide Reductase, subunit A"/>
    <property type="match status" value="1"/>
</dbReference>
<dbReference type="Gene3D" id="3.30.200.20">
    <property type="entry name" value="Phosphorylase Kinase, domain 1"/>
    <property type="match status" value="1"/>
</dbReference>
<keyword evidence="6" id="KW-0472">Membrane</keyword>
<keyword evidence="2 4" id="KW-0547">Nucleotide-binding</keyword>
<dbReference type="PANTHER" id="PTHR23409:SF18">
    <property type="entry name" value="RIBONUCLEOSIDE-DIPHOSPHATE REDUCTASE SUBUNIT M2"/>
    <property type="match status" value="1"/>
</dbReference>
<keyword evidence="3 4" id="KW-0067">ATP-binding</keyword>
<dbReference type="PROSITE" id="PS00108">
    <property type="entry name" value="PROTEIN_KINASE_ST"/>
    <property type="match status" value="1"/>
</dbReference>
<protein>
    <submittedName>
        <fullName evidence="8">Ribonucleoside-diphosphate reductase</fullName>
    </submittedName>
</protein>
<dbReference type="InterPro" id="IPR033909">
    <property type="entry name" value="RNR_small"/>
</dbReference>
<dbReference type="InterPro" id="IPR000358">
    <property type="entry name" value="RNR_small_fam"/>
</dbReference>
<comment type="similarity">
    <text evidence="1">Belongs to the ribonucleoside diphosphate reductase small chain family.</text>
</comment>
<dbReference type="EMBL" id="QEAO01000078">
    <property type="protein sequence ID" value="TPX30285.1"/>
    <property type="molecule type" value="Genomic_DNA"/>
</dbReference>
<dbReference type="GO" id="GO:0004672">
    <property type="term" value="F:protein kinase activity"/>
    <property type="evidence" value="ECO:0007669"/>
    <property type="project" value="InterPro"/>
</dbReference>
<dbReference type="InterPro" id="IPR008271">
    <property type="entry name" value="Ser/Thr_kinase_AS"/>
</dbReference>
<dbReference type="STRING" id="1806994.A0A507BY69"/>
<feature type="transmembrane region" description="Helical" evidence="6">
    <location>
        <begin position="7"/>
        <end position="26"/>
    </location>
</feature>
<dbReference type="Gene3D" id="1.10.510.10">
    <property type="entry name" value="Transferase(Phosphotransferase) domain 1"/>
    <property type="match status" value="1"/>
</dbReference>
<accession>A0A507BY69</accession>
<reference evidence="8 9" key="1">
    <citation type="journal article" date="2019" name="Sci. Rep.">
        <title>Comparative genomics of chytrid fungi reveal insights into the obligate biotrophic and pathogenic lifestyle of Synchytrium endobioticum.</title>
        <authorList>
            <person name="van de Vossenberg B.T.L.H."/>
            <person name="Warris S."/>
            <person name="Nguyen H.D.T."/>
            <person name="van Gent-Pelzer M.P.E."/>
            <person name="Joly D.L."/>
            <person name="van de Geest H.C."/>
            <person name="Bonants P.J.M."/>
            <person name="Smith D.S."/>
            <person name="Levesque C.A."/>
            <person name="van der Lee T.A.J."/>
        </authorList>
    </citation>
    <scope>NUCLEOTIDE SEQUENCE [LARGE SCALE GENOMIC DNA]</scope>
    <source>
        <strain evidence="8 9">JEL517</strain>
    </source>
</reference>